<dbReference type="InterPro" id="IPR009100">
    <property type="entry name" value="AcylCoA_DH/oxidase_NM_dom_sf"/>
</dbReference>
<dbReference type="PANTHER" id="PTHR48083:SF19">
    <property type="entry name" value="FLAVIN-DEPENDENT MONOOXYGENASE, OXYGENASE SUBUNIT HSAA"/>
    <property type="match status" value="1"/>
</dbReference>
<dbReference type="Proteomes" id="UP000216429">
    <property type="component" value="Unassembled WGS sequence"/>
</dbReference>
<dbReference type="GO" id="GO:0050660">
    <property type="term" value="F:flavin adenine dinucleotide binding"/>
    <property type="evidence" value="ECO:0007669"/>
    <property type="project" value="InterPro"/>
</dbReference>
<dbReference type="Gene3D" id="2.40.110.10">
    <property type="entry name" value="Butyryl-CoA Dehydrogenase, subunit A, domain 2"/>
    <property type="match status" value="1"/>
</dbReference>
<dbReference type="AlphaFoldDB" id="A0A261VBZ0"/>
<dbReference type="InterPro" id="IPR013107">
    <property type="entry name" value="Acyl-CoA_DH_C"/>
</dbReference>
<name>A0A261VBZ0_9BORD</name>
<dbReference type="InterPro" id="IPR046373">
    <property type="entry name" value="Acyl-CoA_Oxase/DH_mid-dom_sf"/>
</dbReference>
<evidence type="ECO:0000259" key="2">
    <source>
        <dbReference type="Pfam" id="PF08028"/>
    </source>
</evidence>
<dbReference type="InterPro" id="IPR036250">
    <property type="entry name" value="AcylCo_DH-like_C"/>
</dbReference>
<dbReference type="InterPro" id="IPR050741">
    <property type="entry name" value="Acyl-CoA_dehydrogenase"/>
</dbReference>
<comment type="caution">
    <text evidence="3">The sequence shown here is derived from an EMBL/GenBank/DDBJ whole genome shotgun (WGS) entry which is preliminary data.</text>
</comment>
<dbReference type="GO" id="GO:0016712">
    <property type="term" value="F:oxidoreductase activity, acting on paired donors, with incorporation or reduction of molecular oxygen, reduced flavin or flavoprotein as one donor, and incorporation of one atom of oxygen"/>
    <property type="evidence" value="ECO:0007669"/>
    <property type="project" value="TreeGrafter"/>
</dbReference>
<dbReference type="GO" id="GO:0003995">
    <property type="term" value="F:acyl-CoA dehydrogenase activity"/>
    <property type="evidence" value="ECO:0007669"/>
    <property type="project" value="TreeGrafter"/>
</dbReference>
<keyword evidence="4" id="KW-1185">Reference proteome</keyword>
<dbReference type="GO" id="GO:0033539">
    <property type="term" value="P:fatty acid beta-oxidation using acyl-CoA dehydrogenase"/>
    <property type="evidence" value="ECO:0007669"/>
    <property type="project" value="TreeGrafter"/>
</dbReference>
<protein>
    <submittedName>
        <fullName evidence="3">Acyl-CoA dehydrogenase</fullName>
    </submittedName>
</protein>
<dbReference type="GO" id="GO:0005737">
    <property type="term" value="C:cytoplasm"/>
    <property type="evidence" value="ECO:0007669"/>
    <property type="project" value="TreeGrafter"/>
</dbReference>
<dbReference type="EMBL" id="NEVU01000003">
    <property type="protein sequence ID" value="OZI71664.1"/>
    <property type="molecule type" value="Genomic_DNA"/>
</dbReference>
<dbReference type="RefSeq" id="WP_094815576.1">
    <property type="nucleotide sequence ID" value="NZ_NEVU01000003.1"/>
</dbReference>
<keyword evidence="1" id="KW-0560">Oxidoreductase</keyword>
<dbReference type="InterPro" id="IPR037069">
    <property type="entry name" value="AcylCoA_DH/ox_N_sf"/>
</dbReference>
<proteinExistence type="predicted"/>
<organism evidence="3 4">
    <name type="scientific">Bordetella genomosp. 12</name>
    <dbReference type="NCBI Taxonomy" id="463035"/>
    <lineage>
        <taxon>Bacteria</taxon>
        <taxon>Pseudomonadati</taxon>
        <taxon>Pseudomonadota</taxon>
        <taxon>Betaproteobacteria</taxon>
        <taxon>Burkholderiales</taxon>
        <taxon>Alcaligenaceae</taxon>
        <taxon>Bordetella</taxon>
    </lineage>
</organism>
<evidence type="ECO:0000313" key="3">
    <source>
        <dbReference type="EMBL" id="OZI71664.1"/>
    </source>
</evidence>
<sequence length="411" mass="43804">MPDSPRLTPLPDPLTPPAALPPGFLDKLRLGASARDAERLLPYAEIAELKALRFGARRLPIALGGAGASIAEVMASLIDLAEADPNIAHIWRNHTMLLERVGIAPTRDAALLRLRARLAQGDLLSLAATELDRAQTGGSSRFSSTFRPAGDHFRFSGRKFYSTGVLYADWILVTGSREDGSNASAIVPADRAGIERLDDWTGMGQRLTATGTTLFHDVRIEPQEIISAEAIPPEAAPLSSTTAQLVLTGVVAGIVASVARDAAELLARRKRTYYFAPAEHANDDPILLQGLGERQADAFGARAIVLAAADFLDRAAAAMAAGAAPDEQQHLTQEAAAAAAKAKILVDRIAHAAATALFDVAGASSTLREKNLDRHWRNLRTVSSHNPASYKAFALGNRTLNNVPLPRLGFF</sequence>
<accession>A0A261VBZ0</accession>
<dbReference type="PANTHER" id="PTHR48083">
    <property type="entry name" value="MEDIUM-CHAIN SPECIFIC ACYL-COA DEHYDROGENASE, MITOCHONDRIAL-RELATED"/>
    <property type="match status" value="1"/>
</dbReference>
<dbReference type="Pfam" id="PF08028">
    <property type="entry name" value="Acyl-CoA_dh_2"/>
    <property type="match status" value="1"/>
</dbReference>
<dbReference type="SUPFAM" id="SSF56645">
    <property type="entry name" value="Acyl-CoA dehydrogenase NM domain-like"/>
    <property type="match status" value="1"/>
</dbReference>
<gene>
    <name evidence="3" type="ORF">CAL22_17850</name>
</gene>
<evidence type="ECO:0000313" key="4">
    <source>
        <dbReference type="Proteomes" id="UP000216429"/>
    </source>
</evidence>
<dbReference type="SUPFAM" id="SSF47203">
    <property type="entry name" value="Acyl-CoA dehydrogenase C-terminal domain-like"/>
    <property type="match status" value="1"/>
</dbReference>
<dbReference type="PIRSF" id="PIRSF016578">
    <property type="entry name" value="HsaA"/>
    <property type="match status" value="1"/>
</dbReference>
<dbReference type="Gene3D" id="1.10.540.10">
    <property type="entry name" value="Acyl-CoA dehydrogenase/oxidase, N-terminal domain"/>
    <property type="match status" value="1"/>
</dbReference>
<reference evidence="4" key="1">
    <citation type="submission" date="2017-05" db="EMBL/GenBank/DDBJ databases">
        <title>Complete and WGS of Bordetella genogroups.</title>
        <authorList>
            <person name="Spilker T."/>
            <person name="Lipuma J."/>
        </authorList>
    </citation>
    <scope>NUCLEOTIDE SEQUENCE [LARGE SCALE GENOMIC DNA]</scope>
    <source>
        <strain evidence="4">AU6712</strain>
    </source>
</reference>
<evidence type="ECO:0000256" key="1">
    <source>
        <dbReference type="ARBA" id="ARBA00023002"/>
    </source>
</evidence>
<dbReference type="Gene3D" id="1.20.140.10">
    <property type="entry name" value="Butyryl-CoA Dehydrogenase, subunit A, domain 3"/>
    <property type="match status" value="1"/>
</dbReference>
<feature type="domain" description="Acyl-CoA dehydrogenase C-terminal" evidence="2">
    <location>
        <begin position="248"/>
        <end position="386"/>
    </location>
</feature>
<dbReference type="OrthoDB" id="6184213at2"/>